<dbReference type="AlphaFoldDB" id="A0A6I9RR12"/>
<reference evidence="7" key="1">
    <citation type="submission" date="2025-08" db="UniProtKB">
        <authorList>
            <consortium name="RefSeq"/>
        </authorList>
    </citation>
    <scope>IDENTIFICATION</scope>
</reference>
<dbReference type="PANTHER" id="PTHR15651:SF7">
    <property type="entry name" value="ARMADILLO REPEAT-CONTAINING PROTEIN 8"/>
    <property type="match status" value="1"/>
</dbReference>
<evidence type="ECO:0000256" key="2">
    <source>
        <dbReference type="ARBA" id="ARBA00004496"/>
    </source>
</evidence>
<dbReference type="InterPro" id="IPR038739">
    <property type="entry name" value="ARMC8/Vid28"/>
</dbReference>
<dbReference type="FunFam" id="1.25.10.10:FF:000416">
    <property type="entry name" value="Armadillo repeat-containing protein 8"/>
    <property type="match status" value="1"/>
</dbReference>
<dbReference type="Proteomes" id="UP000504607">
    <property type="component" value="Chromosome 9"/>
</dbReference>
<keyword evidence="6" id="KW-1185">Reference proteome</keyword>
<dbReference type="RefSeq" id="XP_010931024.1">
    <property type="nucleotide sequence ID" value="XM_010932722.3"/>
</dbReference>
<dbReference type="OrthoDB" id="5559898at2759"/>
<evidence type="ECO:0000256" key="4">
    <source>
        <dbReference type="ARBA" id="ARBA00022737"/>
    </source>
</evidence>
<evidence type="ECO:0000256" key="1">
    <source>
        <dbReference type="ARBA" id="ARBA00004123"/>
    </source>
</evidence>
<dbReference type="GO" id="GO:0043161">
    <property type="term" value="P:proteasome-mediated ubiquitin-dependent protein catabolic process"/>
    <property type="evidence" value="ECO:0007669"/>
    <property type="project" value="TreeGrafter"/>
</dbReference>
<keyword evidence="5" id="KW-0539">Nucleus</keyword>
<dbReference type="SMART" id="SM00185">
    <property type="entry name" value="ARM"/>
    <property type="match status" value="6"/>
</dbReference>
<dbReference type="SUPFAM" id="SSF48371">
    <property type="entry name" value="ARM repeat"/>
    <property type="match status" value="1"/>
</dbReference>
<evidence type="ECO:0000313" key="7">
    <source>
        <dbReference type="RefSeq" id="XP_010931024.1"/>
    </source>
</evidence>
<accession>A0A6I9RR12</accession>
<dbReference type="Gene3D" id="1.25.10.10">
    <property type="entry name" value="Leucine-rich Repeat Variant"/>
    <property type="match status" value="2"/>
</dbReference>
<organism evidence="6 7">
    <name type="scientific">Elaeis guineensis var. tenera</name>
    <name type="common">Oil palm</name>
    <dbReference type="NCBI Taxonomy" id="51953"/>
    <lineage>
        <taxon>Eukaryota</taxon>
        <taxon>Viridiplantae</taxon>
        <taxon>Streptophyta</taxon>
        <taxon>Embryophyta</taxon>
        <taxon>Tracheophyta</taxon>
        <taxon>Spermatophyta</taxon>
        <taxon>Magnoliopsida</taxon>
        <taxon>Liliopsida</taxon>
        <taxon>Arecaceae</taxon>
        <taxon>Arecoideae</taxon>
        <taxon>Cocoseae</taxon>
        <taxon>Elaeidinae</taxon>
        <taxon>Elaeis</taxon>
    </lineage>
</organism>
<dbReference type="KEGG" id="egu:105052033"/>
<gene>
    <name evidence="7" type="primary">LOC105052033</name>
</gene>
<dbReference type="GO" id="GO:0034657">
    <property type="term" value="C:GID complex"/>
    <property type="evidence" value="ECO:0007669"/>
    <property type="project" value="TreeGrafter"/>
</dbReference>
<dbReference type="InterPro" id="IPR016024">
    <property type="entry name" value="ARM-type_fold"/>
</dbReference>
<dbReference type="InParanoid" id="A0A6I9RR12"/>
<dbReference type="InterPro" id="IPR000225">
    <property type="entry name" value="Armadillo"/>
</dbReference>
<protein>
    <submittedName>
        <fullName evidence="7">Armadillo repeat-containing protein 8</fullName>
    </submittedName>
</protein>
<evidence type="ECO:0000313" key="6">
    <source>
        <dbReference type="Proteomes" id="UP000504607"/>
    </source>
</evidence>
<evidence type="ECO:0000256" key="3">
    <source>
        <dbReference type="ARBA" id="ARBA00022490"/>
    </source>
</evidence>
<evidence type="ECO:0000256" key="5">
    <source>
        <dbReference type="ARBA" id="ARBA00023242"/>
    </source>
</evidence>
<dbReference type="GO" id="GO:0005737">
    <property type="term" value="C:cytoplasm"/>
    <property type="evidence" value="ECO:0007669"/>
    <property type="project" value="UniProtKB-SubCell"/>
</dbReference>
<dbReference type="Pfam" id="PF00514">
    <property type="entry name" value="Arm"/>
    <property type="match status" value="2"/>
</dbReference>
<keyword evidence="3" id="KW-0963">Cytoplasm</keyword>
<keyword evidence="4" id="KW-0677">Repeat</keyword>
<comment type="subcellular location">
    <subcellularLocation>
        <location evidence="2">Cytoplasm</location>
    </subcellularLocation>
    <subcellularLocation>
        <location evidence="1">Nucleus</location>
    </subcellularLocation>
</comment>
<dbReference type="GeneID" id="105052033"/>
<name>A0A6I9RR12_ELAGV</name>
<dbReference type="PANTHER" id="PTHR15651">
    <property type="entry name" value="ARMADILLO REPEAT-CONTAINING PROTEIN 8"/>
    <property type="match status" value="1"/>
</dbReference>
<proteinExistence type="predicted"/>
<dbReference type="GO" id="GO:0005634">
    <property type="term" value="C:nucleus"/>
    <property type="evidence" value="ECO:0007669"/>
    <property type="project" value="UniProtKB-SubCell"/>
</dbReference>
<sequence>MPASATGNRPDELAERLGVGGAAAEGEALLKALREVKNQIIGNKTKKLLYLHLGAVPRIVSVLASAAGGGDAALIVQAAAAIGSFACGVEDGVRAVLDAGAVLHLTRILSHPDEKVVDAGARSLRMIFQSKLTPKYDVLQEKNMKFLLSLLYRENENVTELAASIIAHSCERNEEQKALYDAGILQRLVKLLGGPLNQRDACLESIEAIVRNNSEVAQKFACIDNGKALSSLIELIQDRYPRTRLLACICLITIRHASPCYVQEMQIKTKLILILIELLEEPGKAGDEAPFALTNLIMDEEELHKQAVSINTVDRLCNFLYKGPIEARRLQGILLALAELCSKLEKCRSQLLSLQVLNFIVDALKHDCTDVRIAACCCIRNISRSLKNLSAGHLSSETVVVPLVQLLHDESSSVQVAALGAICNVAVNFATRKSVFIQCGGVSQLVQLSKSMDPTLRLKSVWALRNLMFLADRTDKECVLMELTASNLASLICDSEHPIQEQALALVSNLVDGCGDPFEHAFAEDNAIINALARILHGASSPGVCIQGMFLLANIAAGNEFHKEVVLNCLLPPQANGGSPLFIIKFLQSKENLLRVASVWCIVNLTYRDSLCSSTRVARLRDAGIISQIKTMVNDPCLDCKLRVRMALEQCMDFENTQHVH</sequence>
<dbReference type="InterPro" id="IPR011989">
    <property type="entry name" value="ARM-like"/>
</dbReference>